<evidence type="ECO:0000256" key="8">
    <source>
        <dbReference type="PROSITE-ProRule" id="PRU00452"/>
    </source>
</evidence>
<evidence type="ECO:0000256" key="3">
    <source>
        <dbReference type="ARBA" id="ARBA00022679"/>
    </source>
</evidence>
<keyword evidence="6" id="KW-0833">Ubl conjugation pathway</keyword>
<comment type="similarity">
    <text evidence="2">Belongs to the PIAS family.</text>
</comment>
<evidence type="ECO:0000256" key="7">
    <source>
        <dbReference type="ARBA" id="ARBA00022833"/>
    </source>
</evidence>
<evidence type="ECO:0000259" key="11">
    <source>
        <dbReference type="PROSITE" id="PS51044"/>
    </source>
</evidence>
<dbReference type="GO" id="GO:0016925">
    <property type="term" value="P:protein sumoylation"/>
    <property type="evidence" value="ECO:0007669"/>
    <property type="project" value="TreeGrafter"/>
</dbReference>
<reference evidence="13" key="1">
    <citation type="submission" date="2023-01" db="EMBL/GenBank/DDBJ databases">
        <title>Exophiala dermititidis isolated from Cystic Fibrosis Patient.</title>
        <authorList>
            <person name="Kurbessoian T."/>
            <person name="Crocker A."/>
            <person name="Murante D."/>
            <person name="Hogan D.A."/>
            <person name="Stajich J.E."/>
        </authorList>
    </citation>
    <scope>NUCLEOTIDE SEQUENCE</scope>
    <source>
        <strain evidence="13">Ex8</strain>
    </source>
</reference>
<dbReference type="GO" id="GO:0008270">
    <property type="term" value="F:zinc ion binding"/>
    <property type="evidence" value="ECO:0007669"/>
    <property type="project" value="UniProtKB-KW"/>
</dbReference>
<dbReference type="Proteomes" id="UP001161757">
    <property type="component" value="Unassembled WGS sequence"/>
</dbReference>
<evidence type="ECO:0000259" key="12">
    <source>
        <dbReference type="PROSITE" id="PS51466"/>
    </source>
</evidence>
<dbReference type="PROSITE" id="PS50800">
    <property type="entry name" value="SAP"/>
    <property type="match status" value="1"/>
</dbReference>
<keyword evidence="3" id="KW-0808">Transferase</keyword>
<comment type="caution">
    <text evidence="13">The sequence shown here is derived from an EMBL/GenBank/DDBJ whole genome shotgun (WGS) entry which is preliminary data.</text>
</comment>
<keyword evidence="4" id="KW-0479">Metal-binding</keyword>
<keyword evidence="5 8" id="KW-0863">Zinc-finger</keyword>
<dbReference type="GO" id="GO:0000785">
    <property type="term" value="C:chromatin"/>
    <property type="evidence" value="ECO:0007669"/>
    <property type="project" value="TreeGrafter"/>
</dbReference>
<dbReference type="SMART" id="SM00513">
    <property type="entry name" value="SAP"/>
    <property type="match status" value="1"/>
</dbReference>
<comment type="pathway">
    <text evidence="1">Protein modification; protein sumoylation.</text>
</comment>
<evidence type="ECO:0000256" key="4">
    <source>
        <dbReference type="ARBA" id="ARBA00022723"/>
    </source>
</evidence>
<dbReference type="PROSITE" id="PS51044">
    <property type="entry name" value="ZF_SP_RING"/>
    <property type="match status" value="1"/>
</dbReference>
<feature type="region of interest" description="Disordered" evidence="9">
    <location>
        <begin position="81"/>
        <end position="112"/>
    </location>
</feature>
<dbReference type="PANTHER" id="PTHR10782">
    <property type="entry name" value="ZINC FINGER MIZ DOMAIN-CONTAINING PROTEIN"/>
    <property type="match status" value="1"/>
</dbReference>
<dbReference type="InterPro" id="IPR004181">
    <property type="entry name" value="Znf_MIZ"/>
</dbReference>
<feature type="compositionally biased region" description="Polar residues" evidence="9">
    <location>
        <begin position="482"/>
        <end position="493"/>
    </location>
</feature>
<accession>A0AAN6EXM9</accession>
<evidence type="ECO:0000256" key="2">
    <source>
        <dbReference type="ARBA" id="ARBA00005383"/>
    </source>
</evidence>
<dbReference type="InterPro" id="IPR013083">
    <property type="entry name" value="Znf_RING/FYVE/PHD"/>
</dbReference>
<feature type="domain" description="PINIT" evidence="12">
    <location>
        <begin position="109"/>
        <end position="267"/>
    </location>
</feature>
<feature type="domain" description="SAP" evidence="10">
    <location>
        <begin position="18"/>
        <end position="52"/>
    </location>
</feature>
<feature type="domain" description="SP-RING-type" evidence="11">
    <location>
        <begin position="296"/>
        <end position="377"/>
    </location>
</feature>
<dbReference type="Pfam" id="PF02891">
    <property type="entry name" value="zf-MIZ"/>
    <property type="match status" value="1"/>
</dbReference>
<feature type="compositionally biased region" description="Polar residues" evidence="9">
    <location>
        <begin position="81"/>
        <end position="99"/>
    </location>
</feature>
<protein>
    <submittedName>
        <fullName evidence="13">E3 SUMO-protein ligase pli1</fullName>
    </submittedName>
</protein>
<feature type="region of interest" description="Disordered" evidence="9">
    <location>
        <begin position="390"/>
        <end position="523"/>
    </location>
</feature>
<organism evidence="13 14">
    <name type="scientific">Exophiala dermatitidis</name>
    <name type="common">Black yeast-like fungus</name>
    <name type="synonym">Wangiella dermatitidis</name>
    <dbReference type="NCBI Taxonomy" id="5970"/>
    <lineage>
        <taxon>Eukaryota</taxon>
        <taxon>Fungi</taxon>
        <taxon>Dikarya</taxon>
        <taxon>Ascomycota</taxon>
        <taxon>Pezizomycotina</taxon>
        <taxon>Eurotiomycetes</taxon>
        <taxon>Chaetothyriomycetidae</taxon>
        <taxon>Chaetothyriales</taxon>
        <taxon>Herpotrichiellaceae</taxon>
        <taxon>Exophiala</taxon>
    </lineage>
</organism>
<evidence type="ECO:0000256" key="6">
    <source>
        <dbReference type="ARBA" id="ARBA00022786"/>
    </source>
</evidence>
<sequence length="523" mass="57897">MAGYVQAQDQVQAIVAYIKTLTVEKLKALLRTEGLPLSGVKSELQIRAIAHVEKLRNAGDQAGLNRVRGIVRGLPPAYSNTYPSPYSNHTPNSSASPQFASPKPHAPPYAMSPNSPYAPSRIAFKNSPFYTIIKPLTQTLECKARETTRDTARLTVSLTQTLAEQLTTDPTCRVMVFCAAEGFPTFTREYDIAFPHNVELKCNSEEVKANLRGLKNKPGSTRPADITHLIKKHAAYPNVVEMVYALTPKGKSPQQKYFLVVNLVSKKPIDTMVSEIRHGKTISKEQILRDMRTKAEDPDIVATSSVLSLKDPVAYTRIVTPCRSIACNHNQCFDAASYLQLQEQAPTWTCPICNKPAPWENLALDLYVNDILNSTPQDIDAVAVEPDGRWHVQKDDDDPNRNGNPTPSEEDDDEDLVVMSGRTEHRPLKVEALTPHSVRTPPLSSREESTAPSASRQNKRPRADVIDLTLSDDDEQPPPKQSRPSDTLSSANASRARPATERYGFQMPTHSSSPTLTRFNPSL</sequence>
<dbReference type="GO" id="GO:0061665">
    <property type="term" value="F:SUMO ligase activity"/>
    <property type="evidence" value="ECO:0007669"/>
    <property type="project" value="TreeGrafter"/>
</dbReference>
<dbReference type="InterPro" id="IPR038654">
    <property type="entry name" value="PINIT_sf"/>
</dbReference>
<dbReference type="Pfam" id="PF14324">
    <property type="entry name" value="PINIT"/>
    <property type="match status" value="1"/>
</dbReference>
<evidence type="ECO:0000256" key="9">
    <source>
        <dbReference type="SAM" id="MobiDB-lite"/>
    </source>
</evidence>
<evidence type="ECO:0000259" key="10">
    <source>
        <dbReference type="PROSITE" id="PS50800"/>
    </source>
</evidence>
<dbReference type="AlphaFoldDB" id="A0AAN6EXM9"/>
<proteinExistence type="inferred from homology"/>
<dbReference type="EMBL" id="JAJGCB010000004">
    <property type="protein sequence ID" value="KAJ8993153.1"/>
    <property type="molecule type" value="Genomic_DNA"/>
</dbReference>
<gene>
    <name evidence="13" type="primary">pli1</name>
    <name evidence="13" type="ORF">HRR80_003185</name>
</gene>
<name>A0AAN6EXM9_EXODE</name>
<dbReference type="Gene3D" id="3.30.40.10">
    <property type="entry name" value="Zinc/RING finger domain, C3HC4 (zinc finger)"/>
    <property type="match status" value="1"/>
</dbReference>
<feature type="compositionally biased region" description="Polar residues" evidence="9">
    <location>
        <begin position="508"/>
        <end position="523"/>
    </location>
</feature>
<dbReference type="InterPro" id="IPR023321">
    <property type="entry name" value="PINIT"/>
</dbReference>
<evidence type="ECO:0000256" key="5">
    <source>
        <dbReference type="ARBA" id="ARBA00022771"/>
    </source>
</evidence>
<dbReference type="InterPro" id="IPR003034">
    <property type="entry name" value="SAP_dom"/>
</dbReference>
<dbReference type="PANTHER" id="PTHR10782:SF100">
    <property type="entry name" value="LIGASE SIZA, PUTATIVE (AFU_ORTHOLOGUE AFUA_6G05240)-RELATED"/>
    <property type="match status" value="1"/>
</dbReference>
<dbReference type="Gene3D" id="2.60.120.780">
    <property type="entry name" value="PINIT domain"/>
    <property type="match status" value="1"/>
</dbReference>
<evidence type="ECO:0000313" key="13">
    <source>
        <dbReference type="EMBL" id="KAJ8993153.1"/>
    </source>
</evidence>
<evidence type="ECO:0000256" key="1">
    <source>
        <dbReference type="ARBA" id="ARBA00004718"/>
    </source>
</evidence>
<keyword evidence="13" id="KW-0436">Ligase</keyword>
<dbReference type="Pfam" id="PF02037">
    <property type="entry name" value="SAP"/>
    <property type="match status" value="1"/>
</dbReference>
<evidence type="ECO:0000313" key="14">
    <source>
        <dbReference type="Proteomes" id="UP001161757"/>
    </source>
</evidence>
<dbReference type="PROSITE" id="PS51466">
    <property type="entry name" value="PINIT"/>
    <property type="match status" value="1"/>
</dbReference>
<keyword evidence="7" id="KW-0862">Zinc</keyword>
<dbReference type="GO" id="GO:0016874">
    <property type="term" value="F:ligase activity"/>
    <property type="evidence" value="ECO:0007669"/>
    <property type="project" value="UniProtKB-KW"/>
</dbReference>